<evidence type="ECO:0000313" key="1">
    <source>
        <dbReference type="EMBL" id="AIC15932.1"/>
    </source>
</evidence>
<dbReference type="RefSeq" id="WP_084790703.1">
    <property type="nucleotide sequence ID" value="NZ_CP007536.1"/>
</dbReference>
<proteinExistence type="predicted"/>
<accession>A0A060HS08</accession>
<keyword evidence="2" id="KW-1185">Reference proteome</keyword>
<dbReference type="GeneID" id="74946946"/>
<dbReference type="STRING" id="926571.NVIE_016780"/>
<dbReference type="AlphaFoldDB" id="A0A060HS08"/>
<sequence length="80" mass="9222">MPRLDTLEMIEGAIRKEQYFESKTLLWKALPRGVQYGTLGVALAYLERSNKITQNKDGSISWIFIESERARKSLEDSTEL</sequence>
<protein>
    <submittedName>
        <fullName evidence="1">Uncharacterized protein</fullName>
    </submittedName>
</protein>
<gene>
    <name evidence="1" type="ORF">NVIE_016780</name>
</gene>
<name>A0A060HS08_9ARCH</name>
<evidence type="ECO:0000313" key="2">
    <source>
        <dbReference type="Proteomes" id="UP000027093"/>
    </source>
</evidence>
<organism evidence="1 2">
    <name type="scientific">Nitrososphaera viennensis EN76</name>
    <dbReference type="NCBI Taxonomy" id="926571"/>
    <lineage>
        <taxon>Archaea</taxon>
        <taxon>Nitrososphaerota</taxon>
        <taxon>Nitrososphaeria</taxon>
        <taxon>Nitrososphaerales</taxon>
        <taxon>Nitrososphaeraceae</taxon>
        <taxon>Nitrososphaera</taxon>
    </lineage>
</organism>
<dbReference type="KEGG" id="nvn:NVIE_016780"/>
<reference evidence="1 2" key="1">
    <citation type="journal article" date="2014" name="Int. J. Syst. Evol. Microbiol.">
        <title>Nitrososphaera viennensis gen. nov., sp. nov., an aerobic and mesophilic, ammonia-oxidizing archaeon from soil and a member of the archaeal phylum Thaumarchaeota.</title>
        <authorList>
            <person name="Stieglmeier M."/>
            <person name="Klingl A."/>
            <person name="Alves R.J."/>
            <person name="Rittmann S.K."/>
            <person name="Melcher M."/>
            <person name="Leisch N."/>
            <person name="Schleper C."/>
        </authorList>
    </citation>
    <scope>NUCLEOTIDE SEQUENCE [LARGE SCALE GENOMIC DNA]</scope>
    <source>
        <strain evidence="1">EN76</strain>
    </source>
</reference>
<dbReference type="Proteomes" id="UP000027093">
    <property type="component" value="Chromosome"/>
</dbReference>
<dbReference type="HOGENOM" id="CLU_159743_1_0_2"/>
<dbReference type="EMBL" id="CP007536">
    <property type="protein sequence ID" value="AIC15932.1"/>
    <property type="molecule type" value="Genomic_DNA"/>
</dbReference>
<dbReference type="OrthoDB" id="11934at2157"/>